<dbReference type="PROSITE" id="PS51257">
    <property type="entry name" value="PROKAR_LIPOPROTEIN"/>
    <property type="match status" value="1"/>
</dbReference>
<evidence type="ECO:0000313" key="2">
    <source>
        <dbReference type="Proteomes" id="UP000529946"/>
    </source>
</evidence>
<name>A0A7W6JE82_9CAUL</name>
<organism evidence="1 2">
    <name type="scientific">Brevundimonas lenta</name>
    <dbReference type="NCBI Taxonomy" id="424796"/>
    <lineage>
        <taxon>Bacteria</taxon>
        <taxon>Pseudomonadati</taxon>
        <taxon>Pseudomonadota</taxon>
        <taxon>Alphaproteobacteria</taxon>
        <taxon>Caulobacterales</taxon>
        <taxon>Caulobacteraceae</taxon>
        <taxon>Brevundimonas</taxon>
    </lineage>
</organism>
<reference evidence="1 2" key="1">
    <citation type="submission" date="2020-08" db="EMBL/GenBank/DDBJ databases">
        <title>Genomic Encyclopedia of Type Strains, Phase IV (KMG-IV): sequencing the most valuable type-strain genomes for metagenomic binning, comparative biology and taxonomic classification.</title>
        <authorList>
            <person name="Goeker M."/>
        </authorList>
    </citation>
    <scope>NUCLEOTIDE SEQUENCE [LARGE SCALE GENOMIC DNA]</scope>
    <source>
        <strain evidence="1 2">DSM 23960</strain>
    </source>
</reference>
<keyword evidence="2" id="KW-1185">Reference proteome</keyword>
<dbReference type="Proteomes" id="UP000529946">
    <property type="component" value="Unassembled WGS sequence"/>
</dbReference>
<comment type="caution">
    <text evidence="1">The sequence shown here is derived from an EMBL/GenBank/DDBJ whole genome shotgun (WGS) entry which is preliminary data.</text>
</comment>
<protein>
    <recommendedName>
        <fullName evidence="3">Lipoprotein</fullName>
    </recommendedName>
</protein>
<dbReference type="AlphaFoldDB" id="A0A7W6JE82"/>
<evidence type="ECO:0008006" key="3">
    <source>
        <dbReference type="Google" id="ProtNLM"/>
    </source>
</evidence>
<gene>
    <name evidence="1" type="ORF">GGR12_001382</name>
</gene>
<proteinExistence type="predicted"/>
<dbReference type="RefSeq" id="WP_183203612.1">
    <property type="nucleotide sequence ID" value="NZ_BAAAER010000001.1"/>
</dbReference>
<accession>A0A7W6JE82</accession>
<dbReference type="EMBL" id="JACIDM010000001">
    <property type="protein sequence ID" value="MBB4082543.1"/>
    <property type="molecule type" value="Genomic_DNA"/>
</dbReference>
<evidence type="ECO:0000313" key="1">
    <source>
        <dbReference type="EMBL" id="MBB4082543.1"/>
    </source>
</evidence>
<sequence>MDRFASLALLVLLSGCRPEAVEVERELAWRARPQWLTLIRPDPSVPPELGGREVVTFHCEGGRLYVEARGLPIGTDVGGGDPADWRSMIVTGGGERAAGPIVRRTSGYETWPATDLRLRKPELVQMLSGETIKVTVVPHFWTGLKHGLGLQSRIAPAPSAAMTGTFLSGCEGPG</sequence>